<gene>
    <name evidence="5" type="ORF">IAG03_08750</name>
</gene>
<comment type="caution">
    <text evidence="5">The sequence shown here is derived from an EMBL/GenBank/DDBJ whole genome shotgun (WGS) entry which is preliminary data.</text>
</comment>
<evidence type="ECO:0000256" key="3">
    <source>
        <dbReference type="SAM" id="MobiDB-lite"/>
    </source>
</evidence>
<dbReference type="InterPro" id="IPR001647">
    <property type="entry name" value="HTH_TetR"/>
</dbReference>
<keyword evidence="6" id="KW-1185">Reference proteome</keyword>
<accession>A0A926DA23</accession>
<dbReference type="PROSITE" id="PS50977">
    <property type="entry name" value="HTH_TETR_2"/>
    <property type="match status" value="1"/>
</dbReference>
<reference evidence="5" key="1">
    <citation type="submission" date="2020-08" db="EMBL/GenBank/DDBJ databases">
        <title>Genome public.</title>
        <authorList>
            <person name="Liu C."/>
            <person name="Sun Q."/>
        </authorList>
    </citation>
    <scope>NUCLEOTIDE SEQUENCE</scope>
    <source>
        <strain evidence="5">NSJ-40</strain>
    </source>
</reference>
<evidence type="ECO:0000313" key="6">
    <source>
        <dbReference type="Proteomes" id="UP000651482"/>
    </source>
</evidence>
<keyword evidence="1 2" id="KW-0238">DNA-binding</keyword>
<sequence length="211" mass="23711">MPASRKITRKEIVDGAFAVLREGGFSAVNARSVAQKLGCSTQPIYLSFQNMEALKAELTARAIQEHTERVTAAICGNHGSHSHYSDYGIGFVRFAEQEKQLFRWLYLGEGQNEIHDEDVLLPEILRTISQEYGYEEAVARQIHRDMTFYSYGLAILANIGRLHVTDEELIRAFKREFLALTSIYGPPPKQQDSLKSCSISSGPTGRNDLKK</sequence>
<protein>
    <submittedName>
        <fullName evidence="5">TetR/AcrR family transcriptional regulator</fullName>
    </submittedName>
</protein>
<evidence type="ECO:0000256" key="1">
    <source>
        <dbReference type="ARBA" id="ARBA00023125"/>
    </source>
</evidence>
<dbReference type="Proteomes" id="UP000651482">
    <property type="component" value="Unassembled WGS sequence"/>
</dbReference>
<dbReference type="EMBL" id="JACRSN010000012">
    <property type="protein sequence ID" value="MBC8534087.1"/>
    <property type="molecule type" value="Genomic_DNA"/>
</dbReference>
<evidence type="ECO:0000256" key="2">
    <source>
        <dbReference type="PROSITE-ProRule" id="PRU00335"/>
    </source>
</evidence>
<feature type="DNA-binding region" description="H-T-H motif" evidence="2">
    <location>
        <begin position="29"/>
        <end position="48"/>
    </location>
</feature>
<feature type="domain" description="HTH tetR-type" evidence="4">
    <location>
        <begin position="6"/>
        <end position="66"/>
    </location>
</feature>
<dbReference type="Gene3D" id="1.10.357.10">
    <property type="entry name" value="Tetracycline Repressor, domain 2"/>
    <property type="match status" value="1"/>
</dbReference>
<dbReference type="Pfam" id="PF00440">
    <property type="entry name" value="TetR_N"/>
    <property type="match status" value="1"/>
</dbReference>
<proteinExistence type="predicted"/>
<dbReference type="GO" id="GO:0003677">
    <property type="term" value="F:DNA binding"/>
    <property type="evidence" value="ECO:0007669"/>
    <property type="project" value="UniProtKB-UniRule"/>
</dbReference>
<feature type="compositionally biased region" description="Polar residues" evidence="3">
    <location>
        <begin position="190"/>
        <end position="204"/>
    </location>
</feature>
<dbReference type="InterPro" id="IPR009057">
    <property type="entry name" value="Homeodomain-like_sf"/>
</dbReference>
<feature type="region of interest" description="Disordered" evidence="3">
    <location>
        <begin position="187"/>
        <end position="211"/>
    </location>
</feature>
<dbReference type="RefSeq" id="WP_249319743.1">
    <property type="nucleotide sequence ID" value="NZ_JACRSN010000012.1"/>
</dbReference>
<organism evidence="5 6">
    <name type="scientific">Yeguia hominis</name>
    <dbReference type="NCBI Taxonomy" id="2763662"/>
    <lineage>
        <taxon>Bacteria</taxon>
        <taxon>Bacillati</taxon>
        <taxon>Bacillota</taxon>
        <taxon>Clostridia</taxon>
        <taxon>Eubacteriales</taxon>
        <taxon>Yeguiaceae</taxon>
        <taxon>Yeguia</taxon>
    </lineage>
</organism>
<name>A0A926DA23_9FIRM</name>
<dbReference type="AlphaFoldDB" id="A0A926DA23"/>
<evidence type="ECO:0000259" key="4">
    <source>
        <dbReference type="PROSITE" id="PS50977"/>
    </source>
</evidence>
<evidence type="ECO:0000313" key="5">
    <source>
        <dbReference type="EMBL" id="MBC8534087.1"/>
    </source>
</evidence>
<dbReference type="SUPFAM" id="SSF46689">
    <property type="entry name" value="Homeodomain-like"/>
    <property type="match status" value="1"/>
</dbReference>